<dbReference type="Proteomes" id="UP001163846">
    <property type="component" value="Unassembled WGS sequence"/>
</dbReference>
<feature type="transmembrane region" description="Helical" evidence="2">
    <location>
        <begin position="38"/>
        <end position="62"/>
    </location>
</feature>
<evidence type="ECO:0000313" key="3">
    <source>
        <dbReference type="EMBL" id="KAJ3840471.1"/>
    </source>
</evidence>
<keyword evidence="2" id="KW-0812">Transmembrane</keyword>
<accession>A0AA38PDA9</accession>
<evidence type="ECO:0000256" key="1">
    <source>
        <dbReference type="SAM" id="MobiDB-lite"/>
    </source>
</evidence>
<sequence length="275" mass="29393">MPVATLPKLIDVTTTTVFASSSATPTVSNDNRSSSVPVAAIAGGVTAGALLAVALVIGWIVWGRSIKRQKAKEQREAVSLVRCHVYRMAQKNFLQDDLRITKQNTMKNASTFSKPRDYSYRPLFWPPSDTQVRFAAPDGSEKNTSTTHATRKTPSRPKPLTPRVSFVPNNTTTTPAPATEPISHSQRRTISSPPPALITPQSSAPDPDSAGLTTDESRSQSSLLALVSALGASAHRLSSASSWSRLTGNRVSQATSGSSYSQPSNRSTISVGRAY</sequence>
<dbReference type="EMBL" id="MU806077">
    <property type="protein sequence ID" value="KAJ3840471.1"/>
    <property type="molecule type" value="Genomic_DNA"/>
</dbReference>
<evidence type="ECO:0000256" key="2">
    <source>
        <dbReference type="SAM" id="Phobius"/>
    </source>
</evidence>
<feature type="compositionally biased region" description="Polar residues" evidence="1">
    <location>
        <begin position="182"/>
        <end position="191"/>
    </location>
</feature>
<feature type="region of interest" description="Disordered" evidence="1">
    <location>
        <begin position="131"/>
        <end position="217"/>
    </location>
</feature>
<evidence type="ECO:0000313" key="4">
    <source>
        <dbReference type="Proteomes" id="UP001163846"/>
    </source>
</evidence>
<protein>
    <submittedName>
        <fullName evidence="3">Uncharacterized protein</fullName>
    </submittedName>
</protein>
<gene>
    <name evidence="3" type="ORF">F5878DRAFT_68367</name>
</gene>
<feature type="compositionally biased region" description="Polar residues" evidence="1">
    <location>
        <begin position="247"/>
        <end position="275"/>
    </location>
</feature>
<keyword evidence="4" id="KW-1185">Reference proteome</keyword>
<keyword evidence="2" id="KW-0472">Membrane</keyword>
<feature type="compositionally biased region" description="Low complexity" evidence="1">
    <location>
        <begin position="168"/>
        <end position="179"/>
    </location>
</feature>
<feature type="compositionally biased region" description="Low complexity" evidence="1">
    <location>
        <begin position="237"/>
        <end position="246"/>
    </location>
</feature>
<feature type="region of interest" description="Disordered" evidence="1">
    <location>
        <begin position="237"/>
        <end position="275"/>
    </location>
</feature>
<organism evidence="3 4">
    <name type="scientific">Lentinula raphanica</name>
    <dbReference type="NCBI Taxonomy" id="153919"/>
    <lineage>
        <taxon>Eukaryota</taxon>
        <taxon>Fungi</taxon>
        <taxon>Dikarya</taxon>
        <taxon>Basidiomycota</taxon>
        <taxon>Agaricomycotina</taxon>
        <taxon>Agaricomycetes</taxon>
        <taxon>Agaricomycetidae</taxon>
        <taxon>Agaricales</taxon>
        <taxon>Marasmiineae</taxon>
        <taxon>Omphalotaceae</taxon>
        <taxon>Lentinula</taxon>
    </lineage>
</organism>
<proteinExistence type="predicted"/>
<keyword evidence="2" id="KW-1133">Transmembrane helix</keyword>
<name>A0AA38PDA9_9AGAR</name>
<comment type="caution">
    <text evidence="3">The sequence shown here is derived from an EMBL/GenBank/DDBJ whole genome shotgun (WGS) entry which is preliminary data.</text>
</comment>
<reference evidence="3" key="1">
    <citation type="submission" date="2022-08" db="EMBL/GenBank/DDBJ databases">
        <authorList>
            <consortium name="DOE Joint Genome Institute"/>
            <person name="Min B."/>
            <person name="Riley R."/>
            <person name="Sierra-Patev S."/>
            <person name="Naranjo-Ortiz M."/>
            <person name="Looney B."/>
            <person name="Konkel Z."/>
            <person name="Slot J.C."/>
            <person name="Sakamoto Y."/>
            <person name="Steenwyk J.L."/>
            <person name="Rokas A."/>
            <person name="Carro J."/>
            <person name="Camarero S."/>
            <person name="Ferreira P."/>
            <person name="Molpeceres G."/>
            <person name="Ruiz-Duenas F.J."/>
            <person name="Serrano A."/>
            <person name="Henrissat B."/>
            <person name="Drula E."/>
            <person name="Hughes K.W."/>
            <person name="Mata J.L."/>
            <person name="Ishikawa N.K."/>
            <person name="Vargas-Isla R."/>
            <person name="Ushijima S."/>
            <person name="Smith C.A."/>
            <person name="Ahrendt S."/>
            <person name="Andreopoulos W."/>
            <person name="He G."/>
            <person name="Labutti K."/>
            <person name="Lipzen A."/>
            <person name="Ng V."/>
            <person name="Sandor L."/>
            <person name="Barry K."/>
            <person name="Martinez A.T."/>
            <person name="Xiao Y."/>
            <person name="Gibbons J.G."/>
            <person name="Terashima K."/>
            <person name="Hibbett D.S."/>
            <person name="Grigoriev I.V."/>
        </authorList>
    </citation>
    <scope>NUCLEOTIDE SEQUENCE</scope>
    <source>
        <strain evidence="3">TFB9207</strain>
    </source>
</reference>
<dbReference type="AlphaFoldDB" id="A0AA38PDA9"/>